<comment type="caution">
    <text evidence="2">The sequence shown here is derived from an EMBL/GenBank/DDBJ whole genome shotgun (WGS) entry which is preliminary data.</text>
</comment>
<dbReference type="SUPFAM" id="SSF48264">
    <property type="entry name" value="Cytochrome P450"/>
    <property type="match status" value="1"/>
</dbReference>
<gene>
    <name evidence="2" type="ORF">ACFOKA_08655</name>
</gene>
<dbReference type="PANTHER" id="PTHR46696">
    <property type="entry name" value="P450, PUTATIVE (EUROFUNG)-RELATED"/>
    <property type="match status" value="1"/>
</dbReference>
<name>A0ABV7D5H5_9PROT</name>
<accession>A0ABV7D5H5</accession>
<evidence type="ECO:0000256" key="1">
    <source>
        <dbReference type="ARBA" id="ARBA00010617"/>
    </source>
</evidence>
<comment type="similarity">
    <text evidence="1">Belongs to the cytochrome P450 family.</text>
</comment>
<proteinExistence type="inferred from homology"/>
<dbReference type="PANTHER" id="PTHR46696:SF1">
    <property type="entry name" value="CYTOCHROME P450 YJIB-RELATED"/>
    <property type="match status" value="1"/>
</dbReference>
<dbReference type="Proteomes" id="UP001595444">
    <property type="component" value="Unassembled WGS sequence"/>
</dbReference>
<dbReference type="Pfam" id="PF00067">
    <property type="entry name" value="p450"/>
    <property type="match status" value="1"/>
</dbReference>
<organism evidence="2 3">
    <name type="scientific">Kordiimonas pumila</name>
    <dbReference type="NCBI Taxonomy" id="2161677"/>
    <lineage>
        <taxon>Bacteria</taxon>
        <taxon>Pseudomonadati</taxon>
        <taxon>Pseudomonadota</taxon>
        <taxon>Alphaproteobacteria</taxon>
        <taxon>Kordiimonadales</taxon>
        <taxon>Kordiimonadaceae</taxon>
        <taxon>Kordiimonas</taxon>
    </lineage>
</organism>
<dbReference type="InterPro" id="IPR036396">
    <property type="entry name" value="Cyt_P450_sf"/>
</dbReference>
<dbReference type="InterPro" id="IPR001128">
    <property type="entry name" value="Cyt_P450"/>
</dbReference>
<dbReference type="EMBL" id="JBHRSL010000006">
    <property type="protein sequence ID" value="MFC3051974.1"/>
    <property type="molecule type" value="Genomic_DNA"/>
</dbReference>
<dbReference type="InterPro" id="IPR002397">
    <property type="entry name" value="Cyt_P450_B"/>
</dbReference>
<reference evidence="3" key="1">
    <citation type="journal article" date="2019" name="Int. J. Syst. Evol. Microbiol.">
        <title>The Global Catalogue of Microorganisms (GCM) 10K type strain sequencing project: providing services to taxonomists for standard genome sequencing and annotation.</title>
        <authorList>
            <consortium name="The Broad Institute Genomics Platform"/>
            <consortium name="The Broad Institute Genome Sequencing Center for Infectious Disease"/>
            <person name="Wu L."/>
            <person name="Ma J."/>
        </authorList>
    </citation>
    <scope>NUCLEOTIDE SEQUENCE [LARGE SCALE GENOMIC DNA]</scope>
    <source>
        <strain evidence="3">KCTC 62164</strain>
    </source>
</reference>
<protein>
    <submittedName>
        <fullName evidence="2">Cytochrome P450</fullName>
    </submittedName>
</protein>
<sequence>MSFPYSFNADENADLSKHDSFIQGPPLKTFKRMQQHDPLAWCPEEDGRGFWSITRHADIMDLNKQPELLSSARGIRIEDQSEEEYEARKTFQETDAPDHRKTRMLVNKAFSKATVAQYEQQIRSIVVDLFEETFQEKEFDAVDKIARQLPMRMLAQILGVPAQDADWLVERGDNLIANTDPEYSDFVVDKVDTEEYRLLPFRSPAAVDLFDYANDQLKRIKKGEDVGVLSLVKQPMKDGTCMSDAEFRNFFCLLVAAGNDTTRYSIAASLHALANEKHLMQQLKANGDALWDTATDELIRYASPTMYFRRTATRDFDYHNKTVKEGDKVILWFAAGNRDETVFANPDAIDITRQQNKFVSFGQGGPHVCLGMWLAKLEVKTLLQEIVKVVDGFEQTAPHTFLRSNFIGGIKKLPLAVKLK</sequence>
<dbReference type="PRINTS" id="PR00359">
    <property type="entry name" value="BP450"/>
</dbReference>
<dbReference type="CDD" id="cd11033">
    <property type="entry name" value="CYP142-like"/>
    <property type="match status" value="1"/>
</dbReference>
<keyword evidence="3" id="KW-1185">Reference proteome</keyword>
<dbReference type="RefSeq" id="WP_194215389.1">
    <property type="nucleotide sequence ID" value="NZ_CP061205.1"/>
</dbReference>
<evidence type="ECO:0000313" key="2">
    <source>
        <dbReference type="EMBL" id="MFC3051974.1"/>
    </source>
</evidence>
<evidence type="ECO:0000313" key="3">
    <source>
        <dbReference type="Proteomes" id="UP001595444"/>
    </source>
</evidence>
<dbReference type="Gene3D" id="1.10.630.10">
    <property type="entry name" value="Cytochrome P450"/>
    <property type="match status" value="1"/>
</dbReference>